<dbReference type="STRING" id="167546.P9301_12241"/>
<keyword evidence="4 8" id="KW-1133">Transmembrane helix</keyword>
<dbReference type="GO" id="GO:0009523">
    <property type="term" value="C:photosystem II"/>
    <property type="evidence" value="ECO:0007669"/>
    <property type="project" value="UniProtKB-KW"/>
</dbReference>
<keyword evidence="5 8" id="KW-0793">Thylakoid</keyword>
<evidence type="ECO:0000256" key="6">
    <source>
        <dbReference type="ARBA" id="ARBA00023136"/>
    </source>
</evidence>
<feature type="topological domain" description="Lumenal" evidence="8">
    <location>
        <begin position="1"/>
        <end position="7"/>
    </location>
</feature>
<evidence type="ECO:0000256" key="5">
    <source>
        <dbReference type="ARBA" id="ARBA00023078"/>
    </source>
</evidence>
<evidence type="ECO:0000256" key="7">
    <source>
        <dbReference type="ARBA" id="ARBA00023276"/>
    </source>
</evidence>
<organism evidence="10 11">
    <name type="scientific">Prochlorococcus marinus (strain MIT 9301)</name>
    <dbReference type="NCBI Taxonomy" id="167546"/>
    <lineage>
        <taxon>Bacteria</taxon>
        <taxon>Bacillati</taxon>
        <taxon>Cyanobacteriota</taxon>
        <taxon>Cyanophyceae</taxon>
        <taxon>Synechococcales</taxon>
        <taxon>Prochlorococcaceae</taxon>
        <taxon>Prochlorococcus</taxon>
    </lineage>
</organism>
<dbReference type="InterPro" id="IPR009388">
    <property type="entry name" value="PSII_PsbY"/>
</dbReference>
<dbReference type="Pfam" id="PF06298">
    <property type="entry name" value="PsbY"/>
    <property type="match status" value="1"/>
</dbReference>
<protein>
    <recommendedName>
        <fullName evidence="8">Photosystem II reaction center protein Y</fullName>
    </recommendedName>
</protein>
<evidence type="ECO:0000256" key="4">
    <source>
        <dbReference type="ARBA" id="ARBA00022989"/>
    </source>
</evidence>
<keyword evidence="2 8" id="KW-0602">Photosynthesis</keyword>
<keyword evidence="6 8" id="KW-0472">Membrane</keyword>
<dbReference type="GO" id="GO:0015979">
    <property type="term" value="P:photosynthesis"/>
    <property type="evidence" value="ECO:0007669"/>
    <property type="project" value="UniProtKB-UniRule"/>
</dbReference>
<dbReference type="HOGENOM" id="CLU_218393_0_0_3"/>
<feature type="topological domain" description="Lumenal" evidence="8">
    <location>
        <begin position="27"/>
        <end position="42"/>
    </location>
</feature>
<dbReference type="EMBL" id="CP000576">
    <property type="protein sequence ID" value="ABO17847.1"/>
    <property type="molecule type" value="Genomic_DNA"/>
</dbReference>
<keyword evidence="7 8" id="KW-0604">Photosystem II</keyword>
<comment type="function">
    <text evidence="8">Loosely associated component of the core of photosystem II (PSII). PSII is a light-driven water plastoquinone oxidoreductase, using light energy to abstract electrons from H(2)O, generating a proton gradient subsequently used for ATP formation.</text>
</comment>
<comment type="similarity">
    <text evidence="8">Belongs to the PsbY family.</text>
</comment>
<sequence length="42" mass="4863">MISKMLRTIVVFAPIIAALAWVIFNIQKPAREQFNRDFLGKD</sequence>
<dbReference type="NCBIfam" id="NF009711">
    <property type="entry name" value="PRK13240.1"/>
    <property type="match status" value="1"/>
</dbReference>
<evidence type="ECO:0000256" key="1">
    <source>
        <dbReference type="ARBA" id="ARBA00004370"/>
    </source>
</evidence>
<evidence type="ECO:0000256" key="8">
    <source>
        <dbReference type="HAMAP-Rule" id="MF_00717"/>
    </source>
</evidence>
<dbReference type="HAMAP" id="MF_00717">
    <property type="entry name" value="PSII_PsbY"/>
    <property type="match status" value="1"/>
</dbReference>
<reference evidence="10 11" key="1">
    <citation type="journal article" date="2007" name="PLoS Genet.">
        <title>Patterns and implications of gene gain and loss in the evolution of Prochlorococcus.</title>
        <authorList>
            <person name="Kettler G.C."/>
            <person name="Martiny A.C."/>
            <person name="Huang K."/>
            <person name="Zucker J."/>
            <person name="Coleman M.L."/>
            <person name="Rodrigue S."/>
            <person name="Chen F."/>
            <person name="Lapidus A."/>
            <person name="Ferriera S."/>
            <person name="Johnson J."/>
            <person name="Steglich C."/>
            <person name="Church G.M."/>
            <person name="Richardson P."/>
            <person name="Chisholm S.W."/>
        </authorList>
    </citation>
    <scope>NUCLEOTIDE SEQUENCE [LARGE SCALE GENOMIC DNA]</scope>
    <source>
        <strain evidence="10 11">MIT 9301</strain>
    </source>
</reference>
<evidence type="ECO:0000256" key="9">
    <source>
        <dbReference type="SAM" id="Phobius"/>
    </source>
</evidence>
<name>A3PDM2_PROM0</name>
<evidence type="ECO:0000313" key="11">
    <source>
        <dbReference type="Proteomes" id="UP000001430"/>
    </source>
</evidence>
<gene>
    <name evidence="8" type="primary">psbY</name>
    <name evidence="10" type="ordered locus">P9301_12241</name>
</gene>
<comment type="subunit">
    <text evidence="8">PSII is composed of 1 copy each of membrane proteins PsbA, PsbB, PsbC, PsbD, PsbE, PsbF, PsbH, PsbI, PsbJ, PsbK, PsbL, PsbM, PsbT, PsbX, PsbY, PsbZ, Psb30/Ycf12, peripheral proteins PsbO, CyanoQ (PsbQ), PsbU, PsbV and a large number of cofactors. It forms dimeric complexes.</text>
</comment>
<proteinExistence type="inferred from homology"/>
<keyword evidence="11" id="KW-1185">Reference proteome</keyword>
<comment type="subcellular location">
    <subcellularLocation>
        <location evidence="8">Cellular thylakoid membrane</location>
        <topology evidence="8">Single-pass membrane protein</topology>
    </subcellularLocation>
    <subcellularLocation>
        <location evidence="1">Membrane</location>
    </subcellularLocation>
</comment>
<evidence type="ECO:0000313" key="10">
    <source>
        <dbReference type="EMBL" id="ABO17847.1"/>
    </source>
</evidence>
<evidence type="ECO:0000256" key="3">
    <source>
        <dbReference type="ARBA" id="ARBA00022692"/>
    </source>
</evidence>
<dbReference type="KEGG" id="pmg:P9301_12241"/>
<dbReference type="GO" id="GO:0031676">
    <property type="term" value="C:plasma membrane-derived thylakoid membrane"/>
    <property type="evidence" value="ECO:0007669"/>
    <property type="project" value="UniProtKB-SubCell"/>
</dbReference>
<evidence type="ECO:0000256" key="2">
    <source>
        <dbReference type="ARBA" id="ARBA00022531"/>
    </source>
</evidence>
<keyword evidence="3 8" id="KW-0812">Transmembrane</keyword>
<dbReference type="eggNOG" id="ENOG50310HM">
    <property type="taxonomic scope" value="Bacteria"/>
</dbReference>
<dbReference type="Proteomes" id="UP000001430">
    <property type="component" value="Chromosome"/>
</dbReference>
<dbReference type="GO" id="GO:0030145">
    <property type="term" value="F:manganese ion binding"/>
    <property type="evidence" value="ECO:0007669"/>
    <property type="project" value="InterPro"/>
</dbReference>
<feature type="transmembrane region" description="Helical" evidence="9">
    <location>
        <begin position="6"/>
        <end position="26"/>
    </location>
</feature>
<accession>A3PDM2</accession>
<dbReference type="AlphaFoldDB" id="A3PDM2"/>